<evidence type="ECO:0000256" key="4">
    <source>
        <dbReference type="ARBA" id="ARBA00022989"/>
    </source>
</evidence>
<dbReference type="GO" id="GO:0005886">
    <property type="term" value="C:plasma membrane"/>
    <property type="evidence" value="ECO:0007669"/>
    <property type="project" value="UniProtKB-SubCell"/>
</dbReference>
<evidence type="ECO:0000256" key="2">
    <source>
        <dbReference type="ARBA" id="ARBA00022475"/>
    </source>
</evidence>
<evidence type="ECO:0000256" key="6">
    <source>
        <dbReference type="ARBA" id="ARBA00023303"/>
    </source>
</evidence>
<comment type="similarity">
    <text evidence="7 10">Belongs to the fluoride channel Fluc/FEX (TC 1.A.43) family.</text>
</comment>
<feature type="transmembrane region" description="Helical" evidence="10">
    <location>
        <begin position="38"/>
        <end position="57"/>
    </location>
</feature>
<keyword evidence="10" id="KW-0406">Ion transport</keyword>
<dbReference type="Proteomes" id="UP000051673">
    <property type="component" value="Unassembled WGS sequence"/>
</dbReference>
<dbReference type="PATRIC" id="fig|1620.3.peg.831"/>
<keyword evidence="4 10" id="KW-1133">Transmembrane helix</keyword>
<dbReference type="PANTHER" id="PTHR28259">
    <property type="entry name" value="FLUORIDE EXPORT PROTEIN 1-RELATED"/>
    <property type="match status" value="1"/>
</dbReference>
<keyword evidence="10" id="KW-0915">Sodium</keyword>
<evidence type="ECO:0000256" key="8">
    <source>
        <dbReference type="ARBA" id="ARBA00035585"/>
    </source>
</evidence>
<dbReference type="RefSeq" id="WP_057788648.1">
    <property type="nucleotide sequence ID" value="NZ_JQCD01000030.1"/>
</dbReference>
<sequence>MVKYWQRFSAVAVGGFIGGAMRESLELLLQAPNFPFATLLINLTGTFLAVFCTVWFTEKRHVNQLLTDFISVGILGAYTTYATLITETSTKLAPISGMVYIAVSILGSVGMVYLGRWLARKVVHEV</sequence>
<evidence type="ECO:0000313" key="11">
    <source>
        <dbReference type="EMBL" id="KRN76240.1"/>
    </source>
</evidence>
<name>A0A0R2JFU8_9LACO</name>
<feature type="binding site" evidence="10">
    <location>
        <position position="76"/>
    </location>
    <ligand>
        <name>Na(+)</name>
        <dbReference type="ChEBI" id="CHEBI:29101"/>
        <note>structural</note>
    </ligand>
</feature>
<dbReference type="PANTHER" id="PTHR28259:SF1">
    <property type="entry name" value="FLUORIDE EXPORT PROTEIN 1-RELATED"/>
    <property type="match status" value="1"/>
</dbReference>
<dbReference type="OrthoDB" id="9815830at2"/>
<keyword evidence="10" id="KW-0479">Metal-binding</keyword>
<dbReference type="GO" id="GO:0140114">
    <property type="term" value="P:cellular detoxification of fluoride"/>
    <property type="evidence" value="ECO:0007669"/>
    <property type="project" value="UniProtKB-UniRule"/>
</dbReference>
<proteinExistence type="inferred from homology"/>
<evidence type="ECO:0000256" key="1">
    <source>
        <dbReference type="ARBA" id="ARBA00004651"/>
    </source>
</evidence>
<evidence type="ECO:0000256" key="3">
    <source>
        <dbReference type="ARBA" id="ARBA00022692"/>
    </source>
</evidence>
<keyword evidence="3 10" id="KW-0812">Transmembrane</keyword>
<comment type="catalytic activity">
    <reaction evidence="8">
        <text>fluoride(in) = fluoride(out)</text>
        <dbReference type="Rhea" id="RHEA:76159"/>
        <dbReference type="ChEBI" id="CHEBI:17051"/>
    </reaction>
    <physiologicalReaction direction="left-to-right" evidence="8">
        <dbReference type="Rhea" id="RHEA:76160"/>
    </physiologicalReaction>
</comment>
<organism evidence="11 12">
    <name type="scientific">Weissella minor</name>
    <dbReference type="NCBI Taxonomy" id="1620"/>
    <lineage>
        <taxon>Bacteria</taxon>
        <taxon>Bacillati</taxon>
        <taxon>Bacillota</taxon>
        <taxon>Bacilli</taxon>
        <taxon>Lactobacillales</taxon>
        <taxon>Lactobacillaceae</taxon>
        <taxon>Weissella</taxon>
    </lineage>
</organism>
<dbReference type="STRING" id="1620.IV67_GL000816"/>
<keyword evidence="10" id="KW-0813">Transport</keyword>
<comment type="function">
    <text evidence="9 10">Fluoride-specific ion channel. Important for reducing fluoride concentration in the cell, thus reducing its toxicity.</text>
</comment>
<evidence type="ECO:0000256" key="7">
    <source>
        <dbReference type="ARBA" id="ARBA00035120"/>
    </source>
</evidence>
<keyword evidence="6 10" id="KW-0407">Ion channel</keyword>
<evidence type="ECO:0000313" key="12">
    <source>
        <dbReference type="Proteomes" id="UP000051673"/>
    </source>
</evidence>
<dbReference type="EMBL" id="JQCD01000030">
    <property type="protein sequence ID" value="KRN76240.1"/>
    <property type="molecule type" value="Genomic_DNA"/>
</dbReference>
<evidence type="ECO:0000256" key="10">
    <source>
        <dbReference type="HAMAP-Rule" id="MF_00454"/>
    </source>
</evidence>
<keyword evidence="2 10" id="KW-1003">Cell membrane</keyword>
<protein>
    <recommendedName>
        <fullName evidence="10">Fluoride-specific ion channel FluC</fullName>
    </recommendedName>
</protein>
<evidence type="ECO:0000256" key="9">
    <source>
        <dbReference type="ARBA" id="ARBA00049940"/>
    </source>
</evidence>
<dbReference type="InterPro" id="IPR003691">
    <property type="entry name" value="FluC"/>
</dbReference>
<feature type="binding site" evidence="10">
    <location>
        <position position="79"/>
    </location>
    <ligand>
        <name>Na(+)</name>
        <dbReference type="ChEBI" id="CHEBI:29101"/>
        <note>structural</note>
    </ligand>
</feature>
<accession>A0A0R2JFU8</accession>
<keyword evidence="12" id="KW-1185">Reference proteome</keyword>
<keyword evidence="5 10" id="KW-0472">Membrane</keyword>
<comment type="subcellular location">
    <subcellularLocation>
        <location evidence="1 10">Cell membrane</location>
        <topology evidence="1 10">Multi-pass membrane protein</topology>
    </subcellularLocation>
</comment>
<dbReference type="AlphaFoldDB" id="A0A0R2JFU8"/>
<evidence type="ECO:0000256" key="5">
    <source>
        <dbReference type="ARBA" id="ARBA00023136"/>
    </source>
</evidence>
<dbReference type="GO" id="GO:0062054">
    <property type="term" value="F:fluoride channel activity"/>
    <property type="evidence" value="ECO:0007669"/>
    <property type="project" value="UniProtKB-UniRule"/>
</dbReference>
<feature type="transmembrane region" description="Helical" evidence="10">
    <location>
        <begin position="69"/>
        <end position="86"/>
    </location>
</feature>
<dbReference type="HAMAP" id="MF_00454">
    <property type="entry name" value="FluC"/>
    <property type="match status" value="1"/>
</dbReference>
<dbReference type="GO" id="GO:0046872">
    <property type="term" value="F:metal ion binding"/>
    <property type="evidence" value="ECO:0007669"/>
    <property type="project" value="UniProtKB-KW"/>
</dbReference>
<feature type="transmembrane region" description="Helical" evidence="10">
    <location>
        <begin position="92"/>
        <end position="114"/>
    </location>
</feature>
<comment type="activity regulation">
    <text evidence="10">Na(+) is not transported, but it plays an essential structural role and its presence is essential for fluoride channel function.</text>
</comment>
<gene>
    <name evidence="10" type="primary">fluC</name>
    <name evidence="10" type="synonym">crcB</name>
    <name evidence="11" type="ORF">IV67_GL000816</name>
</gene>
<dbReference type="Pfam" id="PF02537">
    <property type="entry name" value="CRCB"/>
    <property type="match status" value="1"/>
</dbReference>
<reference evidence="11 12" key="1">
    <citation type="journal article" date="2015" name="Genome Announc.">
        <title>Expanding the biotechnology potential of lactobacilli through comparative genomics of 213 strains and associated genera.</title>
        <authorList>
            <person name="Sun Z."/>
            <person name="Harris H.M."/>
            <person name="McCann A."/>
            <person name="Guo C."/>
            <person name="Argimon S."/>
            <person name="Zhang W."/>
            <person name="Yang X."/>
            <person name="Jeffery I.B."/>
            <person name="Cooney J.C."/>
            <person name="Kagawa T.F."/>
            <person name="Liu W."/>
            <person name="Song Y."/>
            <person name="Salvetti E."/>
            <person name="Wrobel A."/>
            <person name="Rasinkangas P."/>
            <person name="Parkhill J."/>
            <person name="Rea M.C."/>
            <person name="O'Sullivan O."/>
            <person name="Ritari J."/>
            <person name="Douillard F.P."/>
            <person name="Paul Ross R."/>
            <person name="Yang R."/>
            <person name="Briner A.E."/>
            <person name="Felis G.E."/>
            <person name="de Vos W.M."/>
            <person name="Barrangou R."/>
            <person name="Klaenhammer T.R."/>
            <person name="Caufield P.W."/>
            <person name="Cui Y."/>
            <person name="Zhang H."/>
            <person name="O'Toole P.W."/>
        </authorList>
    </citation>
    <scope>NUCLEOTIDE SEQUENCE [LARGE SCALE GENOMIC DNA]</scope>
    <source>
        <strain evidence="11 12">DSM 20014</strain>
    </source>
</reference>
<comment type="caution">
    <text evidence="11">The sequence shown here is derived from an EMBL/GenBank/DDBJ whole genome shotgun (WGS) entry which is preliminary data.</text>
</comment>